<keyword evidence="1" id="KW-0812">Transmembrane</keyword>
<dbReference type="PANTHER" id="PTHR37544:SF1">
    <property type="entry name" value="PHOSPHORIBOSYLAMINOIMIDAZOLE-SUCCINOCARBOXAMIDE SYNTHASE"/>
    <property type="match status" value="1"/>
</dbReference>
<dbReference type="AlphaFoldDB" id="A0AAD6VTK6"/>
<evidence type="ECO:0000256" key="1">
    <source>
        <dbReference type="SAM" id="Phobius"/>
    </source>
</evidence>
<keyword evidence="3" id="KW-1185">Reference proteome</keyword>
<evidence type="ECO:0000313" key="3">
    <source>
        <dbReference type="Proteomes" id="UP001219525"/>
    </source>
</evidence>
<keyword evidence="1" id="KW-1133">Transmembrane helix</keyword>
<evidence type="ECO:0000313" key="2">
    <source>
        <dbReference type="EMBL" id="KAJ7221481.1"/>
    </source>
</evidence>
<feature type="transmembrane region" description="Helical" evidence="1">
    <location>
        <begin position="380"/>
        <end position="400"/>
    </location>
</feature>
<feature type="transmembrane region" description="Helical" evidence="1">
    <location>
        <begin position="35"/>
        <end position="57"/>
    </location>
</feature>
<dbReference type="Pfam" id="PF11915">
    <property type="entry name" value="DUF3433"/>
    <property type="match status" value="2"/>
</dbReference>
<feature type="transmembrane region" description="Helical" evidence="1">
    <location>
        <begin position="529"/>
        <end position="550"/>
    </location>
</feature>
<dbReference type="PANTHER" id="PTHR37544">
    <property type="entry name" value="SPRAY-RELATED"/>
    <property type="match status" value="1"/>
</dbReference>
<sequence length="1008" mass="108311">MSRGPTPAEQSWLLDYVGVNPILAVWTAFRYRHFVVLLTTLGLWSTALAGIVATSLVQIEDSVHTTSADFNLATTLNRSLLTEFDPSILAAKQYVSSYLGRQVLSLSRPYWTTEDNIVVEAFGSSSVSEAERLIAQTNGYSAGLECTPVTASYGGNISIPANPPVPFLPNAYAIFVDVDAGGCQVPDCYVGRVFNHTCPGSSNYTTAVVLAYTQNFTFISASAAECSPTYSQYLLDVSASPSSSGQLDSSIVSQSSDSLMIDELHGMLQWLNSSNSGPPKANTVTTSEELDPFFAWGLVQNTTTCDCDPWLFLIAHAQGLEISDLMVRATLINASAQSFTGVFSDVAQTLLMTTAPSSAAPLSGSIQEATRRLVTRPTSIRIVQATMGVLLAVVIAVYLLRPITSLPMDPTSIAAQAVLMSSNHDEISWVIKDTITQTSAETQILLKDSWFCISEQRELRISARRGTSSPDASARSVKAPVWRPAILHPVFKISLVLILVGSVIGLEMGLRRSQRNNGFADSLPSNQDLWTYAAPAYLFVLGVFLSSYAFSVSTLEPFFAMHRSPQPARTSVRYSPATKTDVELAVHSLRSRNVAGFFCAAIMLTIPFLKIVVSGLFVAANEPAEKIALMAATTTFNTTAPDLGVVSELPKQILALSQIQKYLLPLPPWTAPAGAVAEVDSTRLLQVAQSPSTTITIPLEVMRAELGDCSTVAAPVDTLQTQFGLFLPTSPGWFGRFYPELTSPSVSTFIYGRTQSTNASEVQDVTAIQCLSYTVSMSTENVTVAYGNSTTKILAVASAPQTTALYNITFPADPSPETVNTEAGLTPDPSTFESNSSLAFDTVFQIMTLKNTSTPLESFLEPGALTTAAQAIFATYGAIYTSLNQRISIPAASQDSIEVTVEYQQARVVQAEGPTRILQALLGCILAFGLATGLVVRQTNNVLTKPPYSIGATMGLLADSAFVELEELQKVGHESDLDVVLEPYLFQLGWGNNPKGGMRFGVDIVTDH</sequence>
<dbReference type="InterPro" id="IPR021840">
    <property type="entry name" value="DUF3433"/>
</dbReference>
<protein>
    <recommendedName>
        <fullName evidence="4">Transmembrane protein</fullName>
    </recommendedName>
</protein>
<accession>A0AAD6VTK6</accession>
<organism evidence="2 3">
    <name type="scientific">Mycena pura</name>
    <dbReference type="NCBI Taxonomy" id="153505"/>
    <lineage>
        <taxon>Eukaryota</taxon>
        <taxon>Fungi</taxon>
        <taxon>Dikarya</taxon>
        <taxon>Basidiomycota</taxon>
        <taxon>Agaricomycotina</taxon>
        <taxon>Agaricomycetes</taxon>
        <taxon>Agaricomycetidae</taxon>
        <taxon>Agaricales</taxon>
        <taxon>Marasmiineae</taxon>
        <taxon>Mycenaceae</taxon>
        <taxon>Mycena</taxon>
    </lineage>
</organism>
<evidence type="ECO:0008006" key="4">
    <source>
        <dbReference type="Google" id="ProtNLM"/>
    </source>
</evidence>
<name>A0AAD6VTK6_9AGAR</name>
<comment type="caution">
    <text evidence="2">The sequence shown here is derived from an EMBL/GenBank/DDBJ whole genome shotgun (WGS) entry which is preliminary data.</text>
</comment>
<dbReference type="Proteomes" id="UP001219525">
    <property type="component" value="Unassembled WGS sequence"/>
</dbReference>
<proteinExistence type="predicted"/>
<keyword evidence="1" id="KW-0472">Membrane</keyword>
<feature type="transmembrane region" description="Helical" evidence="1">
    <location>
        <begin position="486"/>
        <end position="508"/>
    </location>
</feature>
<dbReference type="EMBL" id="JARJCW010000008">
    <property type="protein sequence ID" value="KAJ7221481.1"/>
    <property type="molecule type" value="Genomic_DNA"/>
</dbReference>
<feature type="transmembrane region" description="Helical" evidence="1">
    <location>
        <begin position="594"/>
        <end position="620"/>
    </location>
</feature>
<reference evidence="2" key="1">
    <citation type="submission" date="2023-03" db="EMBL/GenBank/DDBJ databases">
        <title>Massive genome expansion in bonnet fungi (Mycena s.s.) driven by repeated elements and novel gene families across ecological guilds.</title>
        <authorList>
            <consortium name="Lawrence Berkeley National Laboratory"/>
            <person name="Harder C.B."/>
            <person name="Miyauchi S."/>
            <person name="Viragh M."/>
            <person name="Kuo A."/>
            <person name="Thoen E."/>
            <person name="Andreopoulos B."/>
            <person name="Lu D."/>
            <person name="Skrede I."/>
            <person name="Drula E."/>
            <person name="Henrissat B."/>
            <person name="Morin E."/>
            <person name="Kohler A."/>
            <person name="Barry K."/>
            <person name="LaButti K."/>
            <person name="Morin E."/>
            <person name="Salamov A."/>
            <person name="Lipzen A."/>
            <person name="Mereny Z."/>
            <person name="Hegedus B."/>
            <person name="Baldrian P."/>
            <person name="Stursova M."/>
            <person name="Weitz H."/>
            <person name="Taylor A."/>
            <person name="Grigoriev I.V."/>
            <person name="Nagy L.G."/>
            <person name="Martin F."/>
            <person name="Kauserud H."/>
        </authorList>
    </citation>
    <scope>NUCLEOTIDE SEQUENCE</scope>
    <source>
        <strain evidence="2">9144</strain>
    </source>
</reference>
<gene>
    <name evidence="2" type="ORF">GGX14DRAFT_429821</name>
</gene>